<sequence>MMMCTCSREQFKIGEMPQSPESFATRDFSASGFSSRTGDGECRPDNGNIEEAESSLREGFSLNYEEARALLGRLEYQRGNIEAALYVFEGIDTSSIIPKMRSTIASRGHSRKGRLRGEIAPAMSMHAVNLLLEAVYLKAKALQDLGRPREAAQECKIVLDTVESALLQGMPEGIARDCKLHETVSKSVELLPELWKQEGSIPEAMAAYRRALLNPWGLDSECSGRIQKEFAIMLLYGGVEAGPPSLGSQVEGSYIPKNNTEEAILLLLILLRKFALKKIPWDPTIMEHLTFALSTTGQFGILANQVEELIPRIYNRTDRWYTLALCYSAGGQDEVALNLLKKSVGRNEKPDFIPALLLASKISCESSNQGNGAVIFAKRALENLGREGHCMKCVANGLLGSALGKQSKLALSDTERAQMQYGAVIALEKAVSTENGDPKMLMRLCLENAEQRNLNVALDYARKLLEMEGGMSIKAWRLLALILSAQQKHSEAETVIDAALDQTGKWEQGKLLRTKAKLQTAHAKSKDAIKTYGRLLALVQAQKKSFGTGNWKLKGWDDRDLELEAWQDLAYVYIGLEQWQDAGICVQRANALKPHSAQTWHATGVLYQAQILHNQALNAFSYAMAIDPENVPSMISTAEILRQQGEIQSLPVARALLTDALKLDKTNHKTWFNLGMVHKMEGRLQESAECFQASYLLELSNPVESFSSV</sequence>
<proteinExistence type="predicted"/>
<dbReference type="AlphaFoldDB" id="A0AA38BQW7"/>
<evidence type="ECO:0000313" key="2">
    <source>
        <dbReference type="EMBL" id="KAH9287912.1"/>
    </source>
</evidence>
<dbReference type="Gene3D" id="1.25.40.10">
    <property type="entry name" value="Tetratricopeptide repeat domain"/>
    <property type="match status" value="4"/>
</dbReference>
<dbReference type="PANTHER" id="PTHR44102">
    <property type="entry name" value="PROTEIN NPG1"/>
    <property type="match status" value="1"/>
</dbReference>
<dbReference type="PROSITE" id="PS50005">
    <property type="entry name" value="TPR"/>
    <property type="match status" value="1"/>
</dbReference>
<accession>A0AA38BQW7</accession>
<dbReference type="Pfam" id="PF13432">
    <property type="entry name" value="TPR_16"/>
    <property type="match status" value="1"/>
</dbReference>
<dbReference type="InterPro" id="IPR043376">
    <property type="entry name" value="NPG1-like"/>
</dbReference>
<dbReference type="InterPro" id="IPR019734">
    <property type="entry name" value="TPR_rpt"/>
</dbReference>
<comment type="caution">
    <text evidence="2">The sequence shown here is derived from an EMBL/GenBank/DDBJ whole genome shotgun (WGS) entry which is preliminary data.</text>
</comment>
<protein>
    <submittedName>
        <fullName evidence="2">Uncharacterized protein</fullName>
    </submittedName>
</protein>
<feature type="repeat" description="TPR" evidence="1">
    <location>
        <begin position="597"/>
        <end position="630"/>
    </location>
</feature>
<dbReference type="SUPFAM" id="SSF48452">
    <property type="entry name" value="TPR-like"/>
    <property type="match status" value="3"/>
</dbReference>
<gene>
    <name evidence="2" type="ORF">KI387_032029</name>
</gene>
<dbReference type="Proteomes" id="UP000824469">
    <property type="component" value="Unassembled WGS sequence"/>
</dbReference>
<dbReference type="InterPro" id="IPR011990">
    <property type="entry name" value="TPR-like_helical_dom_sf"/>
</dbReference>
<organism evidence="2 3">
    <name type="scientific">Taxus chinensis</name>
    <name type="common">Chinese yew</name>
    <name type="synonym">Taxus wallichiana var. chinensis</name>
    <dbReference type="NCBI Taxonomy" id="29808"/>
    <lineage>
        <taxon>Eukaryota</taxon>
        <taxon>Viridiplantae</taxon>
        <taxon>Streptophyta</taxon>
        <taxon>Embryophyta</taxon>
        <taxon>Tracheophyta</taxon>
        <taxon>Spermatophyta</taxon>
        <taxon>Pinopsida</taxon>
        <taxon>Pinidae</taxon>
        <taxon>Conifers II</taxon>
        <taxon>Cupressales</taxon>
        <taxon>Taxaceae</taxon>
        <taxon>Taxus</taxon>
    </lineage>
</organism>
<evidence type="ECO:0000256" key="1">
    <source>
        <dbReference type="PROSITE-ProRule" id="PRU00339"/>
    </source>
</evidence>
<reference evidence="2 3" key="1">
    <citation type="journal article" date="2021" name="Nat. Plants">
        <title>The Taxus genome provides insights into paclitaxel biosynthesis.</title>
        <authorList>
            <person name="Xiong X."/>
            <person name="Gou J."/>
            <person name="Liao Q."/>
            <person name="Li Y."/>
            <person name="Zhou Q."/>
            <person name="Bi G."/>
            <person name="Li C."/>
            <person name="Du R."/>
            <person name="Wang X."/>
            <person name="Sun T."/>
            <person name="Guo L."/>
            <person name="Liang H."/>
            <person name="Lu P."/>
            <person name="Wu Y."/>
            <person name="Zhang Z."/>
            <person name="Ro D.K."/>
            <person name="Shang Y."/>
            <person name="Huang S."/>
            <person name="Yan J."/>
        </authorList>
    </citation>
    <scope>NUCLEOTIDE SEQUENCE [LARGE SCALE GENOMIC DNA]</scope>
    <source>
        <strain evidence="2">Ta-2019</strain>
    </source>
</reference>
<dbReference type="PANTHER" id="PTHR44102:SF5">
    <property type="entry name" value="PROTEIN NPG1"/>
    <property type="match status" value="1"/>
</dbReference>
<name>A0AA38BQW7_TAXCH</name>
<dbReference type="SMART" id="SM00028">
    <property type="entry name" value="TPR"/>
    <property type="match status" value="6"/>
</dbReference>
<keyword evidence="3" id="KW-1185">Reference proteome</keyword>
<dbReference type="EMBL" id="JAHRHJ020003813">
    <property type="protein sequence ID" value="KAH9287912.1"/>
    <property type="molecule type" value="Genomic_DNA"/>
</dbReference>
<keyword evidence="1" id="KW-0802">TPR repeat</keyword>
<evidence type="ECO:0000313" key="3">
    <source>
        <dbReference type="Proteomes" id="UP000824469"/>
    </source>
</evidence>